<gene>
    <name evidence="4" type="ORF">BDN70DRAFT_841772</name>
</gene>
<dbReference type="SUPFAM" id="SSF51735">
    <property type="entry name" value="NAD(P)-binding Rossmann-fold domains"/>
    <property type="match status" value="1"/>
</dbReference>
<dbReference type="Gene3D" id="3.40.50.720">
    <property type="entry name" value="NAD(P)-binding Rossmann-like Domain"/>
    <property type="match status" value="1"/>
</dbReference>
<dbReference type="InterPro" id="IPR036291">
    <property type="entry name" value="NAD(P)-bd_dom_sf"/>
</dbReference>
<reference evidence="4" key="1">
    <citation type="submission" date="2020-11" db="EMBL/GenBank/DDBJ databases">
        <authorList>
            <consortium name="DOE Joint Genome Institute"/>
            <person name="Ahrendt S."/>
            <person name="Riley R."/>
            <person name="Andreopoulos W."/>
            <person name="Labutti K."/>
            <person name="Pangilinan J."/>
            <person name="Ruiz-Duenas F.J."/>
            <person name="Barrasa J.M."/>
            <person name="Sanchez-Garcia M."/>
            <person name="Camarero S."/>
            <person name="Miyauchi S."/>
            <person name="Serrano A."/>
            <person name="Linde D."/>
            <person name="Babiker R."/>
            <person name="Drula E."/>
            <person name="Ayuso-Fernandez I."/>
            <person name="Pacheco R."/>
            <person name="Padilla G."/>
            <person name="Ferreira P."/>
            <person name="Barriuso J."/>
            <person name="Kellner H."/>
            <person name="Castanera R."/>
            <person name="Alfaro M."/>
            <person name="Ramirez L."/>
            <person name="Pisabarro A.G."/>
            <person name="Kuo A."/>
            <person name="Tritt A."/>
            <person name="Lipzen A."/>
            <person name="He G."/>
            <person name="Yan M."/>
            <person name="Ng V."/>
            <person name="Cullen D."/>
            <person name="Martin F."/>
            <person name="Rosso M.-N."/>
            <person name="Henrissat B."/>
            <person name="Hibbett D."/>
            <person name="Martinez A.T."/>
            <person name="Grigoriev I.V."/>
        </authorList>
    </citation>
    <scope>NUCLEOTIDE SEQUENCE</scope>
    <source>
        <strain evidence="4">CIRM-BRFM 674</strain>
    </source>
</reference>
<dbReference type="AlphaFoldDB" id="A0A9P5YU50"/>
<evidence type="ECO:0000313" key="4">
    <source>
        <dbReference type="EMBL" id="KAF9474780.1"/>
    </source>
</evidence>
<comment type="similarity">
    <text evidence="1">Belongs to the short-chain dehydrogenases/reductases (SDR) family.</text>
</comment>
<dbReference type="InterPro" id="IPR002347">
    <property type="entry name" value="SDR_fam"/>
</dbReference>
<dbReference type="Proteomes" id="UP000807469">
    <property type="component" value="Unassembled WGS sequence"/>
</dbReference>
<evidence type="ECO:0000256" key="3">
    <source>
        <dbReference type="ARBA" id="ARBA00023002"/>
    </source>
</evidence>
<dbReference type="EMBL" id="MU155362">
    <property type="protein sequence ID" value="KAF9474780.1"/>
    <property type="molecule type" value="Genomic_DNA"/>
</dbReference>
<sequence length="259" mass="27907">MAEAQKIYLITGANRGIGLALVDAIVSKYPTSFVYAGVRDPSLAKSTAQLDGLIAKYPGRVEVVKCVSADKEDNDALAKQIGQRWGRIDVVIANAGISNSVSKVHETPIAQFEDHFSINVLGPIALFQAFYDLLKASPHQPRFIPISSGCGSLVIMPPLPLEVSAYGTSKAALNWATRKIHFENEWLVSFPLCPGAVGTDMVGHSISLDKSGNMGEYFSQTIPRPPSVAAGMLLDIIMNATRENEGGQFVNIEGGRHPW</sequence>
<accession>A0A9P5YU50</accession>
<dbReference type="PRINTS" id="PR00081">
    <property type="entry name" value="GDHRDH"/>
</dbReference>
<evidence type="ECO:0000313" key="5">
    <source>
        <dbReference type="Proteomes" id="UP000807469"/>
    </source>
</evidence>
<dbReference type="Pfam" id="PF00106">
    <property type="entry name" value="adh_short"/>
    <property type="match status" value="1"/>
</dbReference>
<proteinExistence type="inferred from homology"/>
<dbReference type="GO" id="GO:0016491">
    <property type="term" value="F:oxidoreductase activity"/>
    <property type="evidence" value="ECO:0007669"/>
    <property type="project" value="UniProtKB-KW"/>
</dbReference>
<keyword evidence="3" id="KW-0560">Oxidoreductase</keyword>
<evidence type="ECO:0000256" key="2">
    <source>
        <dbReference type="ARBA" id="ARBA00022857"/>
    </source>
</evidence>
<evidence type="ECO:0000256" key="1">
    <source>
        <dbReference type="ARBA" id="ARBA00006484"/>
    </source>
</evidence>
<dbReference type="GO" id="GO:0005737">
    <property type="term" value="C:cytoplasm"/>
    <property type="evidence" value="ECO:0007669"/>
    <property type="project" value="TreeGrafter"/>
</dbReference>
<name>A0A9P5YU50_9AGAR</name>
<dbReference type="OrthoDB" id="9876299at2759"/>
<dbReference type="PANTHER" id="PTHR43544">
    <property type="entry name" value="SHORT-CHAIN DEHYDROGENASE/REDUCTASE"/>
    <property type="match status" value="1"/>
</dbReference>
<dbReference type="PANTHER" id="PTHR43544:SF7">
    <property type="entry name" value="NADB-LER2"/>
    <property type="match status" value="1"/>
</dbReference>
<comment type="caution">
    <text evidence="4">The sequence shown here is derived from an EMBL/GenBank/DDBJ whole genome shotgun (WGS) entry which is preliminary data.</text>
</comment>
<keyword evidence="2" id="KW-0521">NADP</keyword>
<keyword evidence="5" id="KW-1185">Reference proteome</keyword>
<dbReference type="InterPro" id="IPR051468">
    <property type="entry name" value="Fungal_SecMetab_SDRs"/>
</dbReference>
<protein>
    <submittedName>
        <fullName evidence="4">NAD(P)-binding protein</fullName>
    </submittedName>
</protein>
<organism evidence="4 5">
    <name type="scientific">Pholiota conissans</name>
    <dbReference type="NCBI Taxonomy" id="109636"/>
    <lineage>
        <taxon>Eukaryota</taxon>
        <taxon>Fungi</taxon>
        <taxon>Dikarya</taxon>
        <taxon>Basidiomycota</taxon>
        <taxon>Agaricomycotina</taxon>
        <taxon>Agaricomycetes</taxon>
        <taxon>Agaricomycetidae</taxon>
        <taxon>Agaricales</taxon>
        <taxon>Agaricineae</taxon>
        <taxon>Strophariaceae</taxon>
        <taxon>Pholiota</taxon>
    </lineage>
</organism>